<reference evidence="12" key="1">
    <citation type="submission" date="2021-11" db="EMBL/GenBank/DDBJ databases">
        <title>Description of a new species Pelosinus isolated from the bottom sediments of Lake Baikal.</title>
        <authorList>
            <person name="Zakharyuk A."/>
        </authorList>
    </citation>
    <scope>NUCLEOTIDE SEQUENCE</scope>
    <source>
        <strain evidence="12">Bkl1</strain>
    </source>
</reference>
<accession>A0ABS8HMN6</accession>
<dbReference type="InterPro" id="IPR012839">
    <property type="entry name" value="Organic_radical_activase"/>
</dbReference>
<dbReference type="InterPro" id="IPR017896">
    <property type="entry name" value="4Fe4S_Fe-S-bd"/>
</dbReference>
<comment type="cofactor">
    <cofactor evidence="1">
        <name>[4Fe-4S] cluster</name>
        <dbReference type="ChEBI" id="CHEBI:49883"/>
    </cofactor>
</comment>
<evidence type="ECO:0000256" key="6">
    <source>
        <dbReference type="ARBA" id="ARBA00023002"/>
    </source>
</evidence>
<dbReference type="PROSITE" id="PS51379">
    <property type="entry name" value="4FE4S_FER_2"/>
    <property type="match status" value="2"/>
</dbReference>
<keyword evidence="3" id="KW-0004">4Fe-4S</keyword>
<dbReference type="InterPro" id="IPR058240">
    <property type="entry name" value="rSAM_sf"/>
</dbReference>
<gene>
    <name evidence="12" type="ORF">LMF89_00605</name>
</gene>
<evidence type="ECO:0000313" key="13">
    <source>
        <dbReference type="Proteomes" id="UP001165492"/>
    </source>
</evidence>
<dbReference type="InterPro" id="IPR040074">
    <property type="entry name" value="BssD/PflA/YjjW"/>
</dbReference>
<dbReference type="Gene3D" id="3.20.20.70">
    <property type="entry name" value="Aldolase class I"/>
    <property type="match status" value="1"/>
</dbReference>
<dbReference type="PANTHER" id="PTHR30352:SF4">
    <property type="entry name" value="PYRUVATE FORMATE-LYASE 2-ACTIVATING ENZYME"/>
    <property type="match status" value="1"/>
</dbReference>
<comment type="similarity">
    <text evidence="2">Belongs to the organic radical-activating enzymes family.</text>
</comment>
<dbReference type="InterPro" id="IPR007197">
    <property type="entry name" value="rSAM"/>
</dbReference>
<dbReference type="InterPro" id="IPR001989">
    <property type="entry name" value="Radical_activat_CS"/>
</dbReference>
<name>A0ABS8HMN6_9FIRM</name>
<evidence type="ECO:0000256" key="1">
    <source>
        <dbReference type="ARBA" id="ARBA00001966"/>
    </source>
</evidence>
<evidence type="ECO:0000259" key="10">
    <source>
        <dbReference type="PROSITE" id="PS51379"/>
    </source>
</evidence>
<dbReference type="SFLD" id="SFLDG01066">
    <property type="entry name" value="organic_radical-activating_enz"/>
    <property type="match status" value="1"/>
</dbReference>
<dbReference type="InterPro" id="IPR013785">
    <property type="entry name" value="Aldolase_TIM"/>
</dbReference>
<dbReference type="EMBL" id="JAJHJB010000001">
    <property type="protein sequence ID" value="MCC5463859.1"/>
    <property type="molecule type" value="Genomic_DNA"/>
</dbReference>
<dbReference type="PIRSF" id="PIRSF000371">
    <property type="entry name" value="PFL_act_enz"/>
    <property type="match status" value="1"/>
</dbReference>
<dbReference type="Proteomes" id="UP001165492">
    <property type="component" value="Unassembled WGS sequence"/>
</dbReference>
<sequence>MRKALLFNIQKFSVHDGPGIRTTIFFKGCPLTCQWCHNPESQSYKAEILINRDRCTRCGECEKHCSQQAAWQNNHQLFYDAEKCNACEMCIDYCCKNAREIAGKEYTVQDVMQEIHKDKPFYEQSGGGVTLSGGEVMIQIDFVEALVKACKEQGITVVIDTCGYAPSENFLRIMKYVDIFLYDIKLMDSGEHEHYTGRDNSLILENLRLLSNHDAAIQLRLPLIEGINTKNEQIQDIIDFIATLKIHSINLLPYHHMGQGKYKKLNYPLPILERPTDLRLEEIRSMFKQANYKVQIGG</sequence>
<evidence type="ECO:0000256" key="2">
    <source>
        <dbReference type="ARBA" id="ARBA00009777"/>
    </source>
</evidence>
<evidence type="ECO:0000256" key="4">
    <source>
        <dbReference type="ARBA" id="ARBA00022691"/>
    </source>
</evidence>
<protein>
    <submittedName>
        <fullName evidence="12">Glycyl-radical enzyme activating protein</fullName>
    </submittedName>
</protein>
<keyword evidence="7" id="KW-0408">Iron</keyword>
<evidence type="ECO:0000256" key="7">
    <source>
        <dbReference type="ARBA" id="ARBA00023004"/>
    </source>
</evidence>
<evidence type="ECO:0000256" key="3">
    <source>
        <dbReference type="ARBA" id="ARBA00022485"/>
    </source>
</evidence>
<evidence type="ECO:0000256" key="8">
    <source>
        <dbReference type="ARBA" id="ARBA00023014"/>
    </source>
</evidence>
<dbReference type="Pfam" id="PF04055">
    <property type="entry name" value="Radical_SAM"/>
    <property type="match status" value="1"/>
</dbReference>
<feature type="domain" description="4Fe-4S ferredoxin-type" evidence="10">
    <location>
        <begin position="76"/>
        <end position="104"/>
    </location>
</feature>
<comment type="caution">
    <text evidence="12">The sequence shown here is derived from an EMBL/GenBank/DDBJ whole genome shotgun (WGS) entry which is preliminary data.</text>
</comment>
<keyword evidence="5" id="KW-0479">Metal-binding</keyword>
<dbReference type="InterPro" id="IPR050014">
    <property type="entry name" value="T4HPD_activ_SAM"/>
</dbReference>
<evidence type="ECO:0000256" key="9">
    <source>
        <dbReference type="ARBA" id="ARBA00047365"/>
    </source>
</evidence>
<evidence type="ECO:0000313" key="12">
    <source>
        <dbReference type="EMBL" id="MCC5463859.1"/>
    </source>
</evidence>
<dbReference type="PROSITE" id="PS01087">
    <property type="entry name" value="RADICAL_ACTIVATING"/>
    <property type="match status" value="1"/>
</dbReference>
<keyword evidence="6" id="KW-0560">Oxidoreductase</keyword>
<dbReference type="SFLD" id="SFLDG01118">
    <property type="entry name" value="activating_enzymes__group_2"/>
    <property type="match status" value="1"/>
</dbReference>
<dbReference type="PANTHER" id="PTHR30352">
    <property type="entry name" value="PYRUVATE FORMATE-LYASE-ACTIVATING ENZYME"/>
    <property type="match status" value="1"/>
</dbReference>
<keyword evidence="13" id="KW-1185">Reference proteome</keyword>
<dbReference type="NCBIfam" id="TIGR02494">
    <property type="entry name" value="PFLE_PFLC"/>
    <property type="match status" value="1"/>
</dbReference>
<dbReference type="NCBIfam" id="NF043069">
    <property type="entry name" value="T4HPD_activ_SAM"/>
    <property type="match status" value="1"/>
</dbReference>
<dbReference type="SFLD" id="SFLDS00029">
    <property type="entry name" value="Radical_SAM"/>
    <property type="match status" value="1"/>
</dbReference>
<keyword evidence="4" id="KW-0949">S-adenosyl-L-methionine</keyword>
<keyword evidence="8" id="KW-0411">Iron-sulfur</keyword>
<organism evidence="12 13">
    <name type="scientific">Pelosinus baikalensis</name>
    <dbReference type="NCBI Taxonomy" id="2892015"/>
    <lineage>
        <taxon>Bacteria</taxon>
        <taxon>Bacillati</taxon>
        <taxon>Bacillota</taxon>
        <taxon>Negativicutes</taxon>
        <taxon>Selenomonadales</taxon>
        <taxon>Sporomusaceae</taxon>
        <taxon>Pelosinus</taxon>
    </lineage>
</organism>
<dbReference type="SUPFAM" id="SSF54862">
    <property type="entry name" value="4Fe-4S ferredoxins"/>
    <property type="match status" value="1"/>
</dbReference>
<feature type="domain" description="4Fe-4S ferredoxin-type" evidence="10">
    <location>
        <begin position="46"/>
        <end position="75"/>
    </location>
</feature>
<evidence type="ECO:0000259" key="11">
    <source>
        <dbReference type="PROSITE" id="PS51918"/>
    </source>
</evidence>
<dbReference type="SUPFAM" id="SSF102114">
    <property type="entry name" value="Radical SAM enzymes"/>
    <property type="match status" value="1"/>
</dbReference>
<dbReference type="RefSeq" id="WP_229533400.1">
    <property type="nucleotide sequence ID" value="NZ_JAJHJB010000001.1"/>
</dbReference>
<evidence type="ECO:0000256" key="5">
    <source>
        <dbReference type="ARBA" id="ARBA00022723"/>
    </source>
</evidence>
<dbReference type="Gene3D" id="3.30.70.20">
    <property type="match status" value="1"/>
</dbReference>
<dbReference type="PROSITE" id="PS51918">
    <property type="entry name" value="RADICAL_SAM"/>
    <property type="match status" value="1"/>
</dbReference>
<feature type="domain" description="Radical SAM core" evidence="11">
    <location>
        <begin position="15"/>
        <end position="293"/>
    </location>
</feature>
<proteinExistence type="inferred from homology"/>
<comment type="catalytic activity">
    <reaction evidence="9">
        <text>glycyl-[protein] + reduced [flavodoxin] + S-adenosyl-L-methionine = glycin-2-yl radical-[protein] + semiquinone [flavodoxin] + 5'-deoxyadenosine + L-methionine + H(+)</text>
        <dbReference type="Rhea" id="RHEA:61976"/>
        <dbReference type="Rhea" id="RHEA-COMP:10622"/>
        <dbReference type="Rhea" id="RHEA-COMP:14480"/>
        <dbReference type="Rhea" id="RHEA-COMP:15993"/>
        <dbReference type="Rhea" id="RHEA-COMP:15994"/>
        <dbReference type="ChEBI" id="CHEBI:15378"/>
        <dbReference type="ChEBI" id="CHEBI:17319"/>
        <dbReference type="ChEBI" id="CHEBI:29947"/>
        <dbReference type="ChEBI" id="CHEBI:32722"/>
        <dbReference type="ChEBI" id="CHEBI:57618"/>
        <dbReference type="ChEBI" id="CHEBI:57844"/>
        <dbReference type="ChEBI" id="CHEBI:59789"/>
        <dbReference type="ChEBI" id="CHEBI:140311"/>
    </reaction>
</comment>
<dbReference type="InterPro" id="IPR034457">
    <property type="entry name" value="Organic_radical-activating"/>
</dbReference>